<feature type="domain" description="Methyltransferase type 11" evidence="1">
    <location>
        <begin position="37"/>
        <end position="131"/>
    </location>
</feature>
<organism evidence="2 3">
    <name type="scientific">Salinibacillus aidingensis</name>
    <dbReference type="NCBI Taxonomy" id="237684"/>
    <lineage>
        <taxon>Bacteria</taxon>
        <taxon>Bacillati</taxon>
        <taxon>Bacillota</taxon>
        <taxon>Bacilli</taxon>
        <taxon>Bacillales</taxon>
        <taxon>Bacillaceae</taxon>
        <taxon>Salinibacillus</taxon>
    </lineage>
</organism>
<dbReference type="GO" id="GO:0032259">
    <property type="term" value="P:methylation"/>
    <property type="evidence" value="ECO:0007669"/>
    <property type="project" value="UniProtKB-KW"/>
</dbReference>
<sequence>MGKWFPTFYDFAMKPLEKRRFKRIRRNLLSQATGRVLEIGFGTGVNFPYYKNADRVDAIEPNPRMIERSQKNLMKSNAAITTFTSSAEQLPFSDNSFDTVVATLVFCTIPDPHQAMKEILRVSKPGAALLFLEHVKLDQPGLAKAQEVLTPIWKKVCDGCHLDRDTLGMIKTYDVTIKNVQEYYKGLFLTITCLNDK</sequence>
<proteinExistence type="predicted"/>
<dbReference type="CDD" id="cd02440">
    <property type="entry name" value="AdoMet_MTases"/>
    <property type="match status" value="1"/>
</dbReference>
<dbReference type="RefSeq" id="WP_343836774.1">
    <property type="nucleotide sequence ID" value="NZ_BAAADO010000001.1"/>
</dbReference>
<dbReference type="InterPro" id="IPR013216">
    <property type="entry name" value="Methyltransf_11"/>
</dbReference>
<evidence type="ECO:0000313" key="2">
    <source>
        <dbReference type="EMBL" id="GAA0481726.1"/>
    </source>
</evidence>
<evidence type="ECO:0000259" key="1">
    <source>
        <dbReference type="Pfam" id="PF08241"/>
    </source>
</evidence>
<dbReference type="Gene3D" id="3.40.50.150">
    <property type="entry name" value="Vaccinia Virus protein VP39"/>
    <property type="match status" value="1"/>
</dbReference>
<protein>
    <submittedName>
        <fullName evidence="2">Class I SAM-dependent methyltransferase</fullName>
    </submittedName>
</protein>
<dbReference type="PANTHER" id="PTHR45036">
    <property type="entry name" value="METHYLTRANSFERASE LIKE 7B"/>
    <property type="match status" value="1"/>
</dbReference>
<dbReference type="Proteomes" id="UP001500880">
    <property type="component" value="Unassembled WGS sequence"/>
</dbReference>
<keyword evidence="2" id="KW-0489">Methyltransferase</keyword>
<dbReference type="InterPro" id="IPR029063">
    <property type="entry name" value="SAM-dependent_MTases_sf"/>
</dbReference>
<keyword evidence="3" id="KW-1185">Reference proteome</keyword>
<dbReference type="SUPFAM" id="SSF53335">
    <property type="entry name" value="S-adenosyl-L-methionine-dependent methyltransferases"/>
    <property type="match status" value="1"/>
</dbReference>
<comment type="caution">
    <text evidence="2">The sequence shown here is derived from an EMBL/GenBank/DDBJ whole genome shotgun (WGS) entry which is preliminary data.</text>
</comment>
<accession>A0ABN1AQB7</accession>
<dbReference type="InterPro" id="IPR052356">
    <property type="entry name" value="Thiol_S-MT"/>
</dbReference>
<name>A0ABN1AQB7_9BACI</name>
<gene>
    <name evidence="2" type="ORF">GCM10008986_03050</name>
</gene>
<dbReference type="PANTHER" id="PTHR45036:SF1">
    <property type="entry name" value="METHYLTRANSFERASE LIKE 7A"/>
    <property type="match status" value="1"/>
</dbReference>
<dbReference type="GO" id="GO:0008168">
    <property type="term" value="F:methyltransferase activity"/>
    <property type="evidence" value="ECO:0007669"/>
    <property type="project" value="UniProtKB-KW"/>
</dbReference>
<reference evidence="2 3" key="1">
    <citation type="journal article" date="2019" name="Int. J. Syst. Evol. Microbiol.">
        <title>The Global Catalogue of Microorganisms (GCM) 10K type strain sequencing project: providing services to taxonomists for standard genome sequencing and annotation.</title>
        <authorList>
            <consortium name="The Broad Institute Genomics Platform"/>
            <consortium name="The Broad Institute Genome Sequencing Center for Infectious Disease"/>
            <person name="Wu L."/>
            <person name="Ma J."/>
        </authorList>
    </citation>
    <scope>NUCLEOTIDE SEQUENCE [LARGE SCALE GENOMIC DNA]</scope>
    <source>
        <strain evidence="2 3">JCM 12389</strain>
    </source>
</reference>
<evidence type="ECO:0000313" key="3">
    <source>
        <dbReference type="Proteomes" id="UP001500880"/>
    </source>
</evidence>
<dbReference type="EMBL" id="BAAADO010000001">
    <property type="protein sequence ID" value="GAA0481726.1"/>
    <property type="molecule type" value="Genomic_DNA"/>
</dbReference>
<keyword evidence="2" id="KW-0808">Transferase</keyword>
<dbReference type="Pfam" id="PF08241">
    <property type="entry name" value="Methyltransf_11"/>
    <property type="match status" value="1"/>
</dbReference>